<evidence type="ECO:0000256" key="6">
    <source>
        <dbReference type="ARBA" id="ARBA00023306"/>
    </source>
</evidence>
<proteinExistence type="inferred from homology"/>
<evidence type="ECO:0000313" key="7">
    <source>
        <dbReference type="EMBL" id="KZB83108.1"/>
    </source>
</evidence>
<dbReference type="AlphaFoldDB" id="A0A154MEZ4"/>
<sequence>MNNEVTPSTSANVSIKHVAHSHDVVFVRAIPNVDDVLVDVELRYDTTDPFAIRARFLRETPNEIDWLFSRELLVAGLLAPSGEGDVRISPSTTNPEGVRIDLKTPDGAASFTIGAEDLKDFLDCSHAMVPRGEEFLWIDFEFELHRIVSG</sequence>
<comment type="subcellular location">
    <subcellularLocation>
        <location evidence="1">Cell septum</location>
    </subcellularLocation>
</comment>
<evidence type="ECO:0000313" key="8">
    <source>
        <dbReference type="EMBL" id="OKA03237.1"/>
    </source>
</evidence>
<protein>
    <submittedName>
        <fullName evidence="7">Sporulation and cell division protein SsgA</fullName>
    </submittedName>
</protein>
<evidence type="ECO:0000256" key="5">
    <source>
        <dbReference type="ARBA" id="ARBA00023210"/>
    </source>
</evidence>
<dbReference type="RefSeq" id="WP_061988598.1">
    <property type="nucleotide sequence ID" value="NZ_FOPQ01000022.1"/>
</dbReference>
<comment type="similarity">
    <text evidence="2">Belongs to the SsgA family.</text>
</comment>
<evidence type="ECO:0000256" key="1">
    <source>
        <dbReference type="ARBA" id="ARBA00004431"/>
    </source>
</evidence>
<dbReference type="Proteomes" id="UP000186883">
    <property type="component" value="Unassembled WGS sequence"/>
</dbReference>
<keyword evidence="6" id="KW-0131">Cell cycle</keyword>
<dbReference type="GO" id="GO:0000917">
    <property type="term" value="P:division septum assembly"/>
    <property type="evidence" value="ECO:0007669"/>
    <property type="project" value="UniProtKB-KW"/>
</dbReference>
<evidence type="ECO:0000313" key="9">
    <source>
        <dbReference type="Proteomes" id="UP000076321"/>
    </source>
</evidence>
<keyword evidence="10" id="KW-1185">Reference proteome</keyword>
<reference evidence="7 9" key="1">
    <citation type="submission" date="2015-12" db="EMBL/GenBank/DDBJ databases">
        <title>Amycolatopsis regifaucium genome sequencing and assembly.</title>
        <authorList>
            <person name="Mayilraj S."/>
        </authorList>
    </citation>
    <scope>NUCLEOTIDE SEQUENCE [LARGE SCALE GENOMIC DNA]</scope>
    <source>
        <strain evidence="7 9">GY080</strain>
    </source>
</reference>
<reference evidence="8 10" key="2">
    <citation type="submission" date="2016-11" db="EMBL/GenBank/DDBJ databases">
        <title>Genome sequencing of Amycolatopsis regifaucium.</title>
        <authorList>
            <person name="Mayilraj S."/>
            <person name="Kaur N."/>
        </authorList>
    </citation>
    <scope>NUCLEOTIDE SEQUENCE [LARGE SCALE GENOMIC DNA]</scope>
    <source>
        <strain evidence="8 10">GY080</strain>
    </source>
</reference>
<keyword evidence="3 7" id="KW-0132">Cell division</keyword>
<dbReference type="InterPro" id="IPR006776">
    <property type="entry name" value="SsgB"/>
</dbReference>
<name>A0A154MEZ4_9PSEU</name>
<dbReference type="EMBL" id="LQCI01000024">
    <property type="protein sequence ID" value="KZB83108.1"/>
    <property type="molecule type" value="Genomic_DNA"/>
</dbReference>
<gene>
    <name evidence="8" type="ORF">ATP06_0237585</name>
    <name evidence="7" type="ORF">AVL48_36420</name>
</gene>
<evidence type="ECO:0000256" key="3">
    <source>
        <dbReference type="ARBA" id="ARBA00022618"/>
    </source>
</evidence>
<dbReference type="InterPro" id="IPR038658">
    <property type="entry name" value="SsgB_sf"/>
</dbReference>
<keyword evidence="5" id="KW-0717">Septation</keyword>
<keyword evidence="4" id="KW-0749">Sporulation</keyword>
<dbReference type="GO" id="GO:0030435">
    <property type="term" value="P:sporulation resulting in formation of a cellular spore"/>
    <property type="evidence" value="ECO:0007669"/>
    <property type="project" value="UniProtKB-KW"/>
</dbReference>
<evidence type="ECO:0000256" key="2">
    <source>
        <dbReference type="ARBA" id="ARBA00009323"/>
    </source>
</evidence>
<comment type="caution">
    <text evidence="7">The sequence shown here is derived from an EMBL/GenBank/DDBJ whole genome shotgun (WGS) entry which is preliminary data.</text>
</comment>
<dbReference type="Pfam" id="PF04686">
    <property type="entry name" value="SsgA"/>
    <property type="match status" value="1"/>
</dbReference>
<dbReference type="Gene3D" id="2.30.31.20">
    <property type="entry name" value="Sporulation-specific cell division protein SsgB"/>
    <property type="match status" value="1"/>
</dbReference>
<dbReference type="Proteomes" id="UP000076321">
    <property type="component" value="Unassembled WGS sequence"/>
</dbReference>
<evidence type="ECO:0000313" key="10">
    <source>
        <dbReference type="Proteomes" id="UP000186883"/>
    </source>
</evidence>
<accession>A0A154MEZ4</accession>
<evidence type="ECO:0000256" key="4">
    <source>
        <dbReference type="ARBA" id="ARBA00022969"/>
    </source>
</evidence>
<organism evidence="7 9">
    <name type="scientific">Amycolatopsis regifaucium</name>
    <dbReference type="NCBI Taxonomy" id="546365"/>
    <lineage>
        <taxon>Bacteria</taxon>
        <taxon>Bacillati</taxon>
        <taxon>Actinomycetota</taxon>
        <taxon>Actinomycetes</taxon>
        <taxon>Pseudonocardiales</taxon>
        <taxon>Pseudonocardiaceae</taxon>
        <taxon>Amycolatopsis</taxon>
    </lineage>
</organism>
<dbReference type="EMBL" id="LOBU02000039">
    <property type="protein sequence ID" value="OKA03237.1"/>
    <property type="molecule type" value="Genomic_DNA"/>
</dbReference>
<dbReference type="GO" id="GO:0030428">
    <property type="term" value="C:cell septum"/>
    <property type="evidence" value="ECO:0007669"/>
    <property type="project" value="UniProtKB-SubCell"/>
</dbReference>
<dbReference type="OrthoDB" id="3853096at2"/>